<accession>B8F121</accession>
<name>B8F121_BORGR</name>
<geneLocation type="plasmid" evidence="2 3">
    <name>PBr_lp28-4</name>
</geneLocation>
<proteinExistence type="predicted"/>
<protein>
    <submittedName>
        <fullName evidence="2">Uncharacterized protein</fullName>
    </submittedName>
</protein>
<dbReference type="EMBL" id="CP001304">
    <property type="protein sequence ID" value="ACL34623.1"/>
    <property type="molecule type" value="Genomic_DNA"/>
</dbReference>
<keyword evidence="1" id="KW-0812">Transmembrane</keyword>
<feature type="transmembrane region" description="Helical" evidence="1">
    <location>
        <begin position="35"/>
        <end position="52"/>
    </location>
</feature>
<dbReference type="Proteomes" id="UP000006103">
    <property type="component" value="Plasmid PBr_lp28-4"/>
</dbReference>
<gene>
    <name evidence="2" type="ORF">BGAPBR_I0042</name>
</gene>
<keyword evidence="3" id="KW-1185">Reference proteome</keyword>
<dbReference type="AlphaFoldDB" id="B8F121"/>
<keyword evidence="2" id="KW-0614">Plasmid</keyword>
<reference evidence="2 3" key="1">
    <citation type="journal article" date="2011" name="J. Bacteriol.">
        <title>Whole-genome sequences of two Borrelia afzelii and two Borrelia garinii Lyme disease agent isolates.</title>
        <authorList>
            <person name="Casjens S.R."/>
            <person name="Mongodin E.F."/>
            <person name="Qiu W.-G."/>
            <person name="Dunn J.J."/>
            <person name="Luft B.J."/>
            <person name="Fraser-Liggett C.M."/>
            <person name="Schutzer S.E."/>
        </authorList>
    </citation>
    <scope>NUCLEOTIDE SEQUENCE [LARGE SCALE GENOMIC DNA]</scope>
    <source>
        <strain evidence="2 3">PBr</strain>
    </source>
</reference>
<evidence type="ECO:0000313" key="3">
    <source>
        <dbReference type="Proteomes" id="UP000006103"/>
    </source>
</evidence>
<organism evidence="2 3">
    <name type="scientific">Borreliella garinii PBr</name>
    <dbReference type="NCBI Taxonomy" id="498743"/>
    <lineage>
        <taxon>Bacteria</taxon>
        <taxon>Pseudomonadati</taxon>
        <taxon>Spirochaetota</taxon>
        <taxon>Spirochaetia</taxon>
        <taxon>Spirochaetales</taxon>
        <taxon>Borreliaceae</taxon>
        <taxon>Borreliella</taxon>
    </lineage>
</organism>
<keyword evidence="1" id="KW-1133">Transmembrane helix</keyword>
<keyword evidence="1" id="KW-0472">Membrane</keyword>
<sequence length="72" mass="8704">MNRFLICVSLRFKIFKVVKDFFKVFVVDFYEVKKIDHAVIFIIYTSFCYFSFNCNIAKKLRISDTIIYKLVL</sequence>
<evidence type="ECO:0000256" key="1">
    <source>
        <dbReference type="SAM" id="Phobius"/>
    </source>
</evidence>
<evidence type="ECO:0000313" key="2">
    <source>
        <dbReference type="EMBL" id="ACL34623.1"/>
    </source>
</evidence>